<name>A0A6C2U893_PONDE</name>
<keyword evidence="2" id="KW-1185">Reference proteome</keyword>
<proteinExistence type="predicted"/>
<gene>
    <name evidence="1" type="ORF">PDESU_04211</name>
</gene>
<dbReference type="Proteomes" id="UP000366872">
    <property type="component" value="Unassembled WGS sequence"/>
</dbReference>
<reference evidence="1 2" key="1">
    <citation type="submission" date="2019-04" db="EMBL/GenBank/DDBJ databases">
        <authorList>
            <person name="Van Vliet M D."/>
        </authorList>
    </citation>
    <scope>NUCLEOTIDE SEQUENCE [LARGE SCALE GENOMIC DNA]</scope>
    <source>
        <strain evidence="1 2">F1</strain>
    </source>
</reference>
<evidence type="ECO:0000313" key="2">
    <source>
        <dbReference type="Proteomes" id="UP000366872"/>
    </source>
</evidence>
<dbReference type="RefSeq" id="WP_136081174.1">
    <property type="nucleotide sequence ID" value="NZ_CAAHFG010000002.1"/>
</dbReference>
<protein>
    <submittedName>
        <fullName evidence="1">Uncharacterized protein</fullName>
    </submittedName>
</protein>
<dbReference type="PROSITE" id="PS51257">
    <property type="entry name" value="PROKAR_LIPOPROTEIN"/>
    <property type="match status" value="1"/>
</dbReference>
<evidence type="ECO:0000313" key="1">
    <source>
        <dbReference type="EMBL" id="VGO15626.1"/>
    </source>
</evidence>
<accession>A0A6C2U893</accession>
<organism evidence="1 2">
    <name type="scientific">Pontiella desulfatans</name>
    <dbReference type="NCBI Taxonomy" id="2750659"/>
    <lineage>
        <taxon>Bacteria</taxon>
        <taxon>Pseudomonadati</taxon>
        <taxon>Kiritimatiellota</taxon>
        <taxon>Kiritimatiellia</taxon>
        <taxon>Kiritimatiellales</taxon>
        <taxon>Pontiellaceae</taxon>
        <taxon>Pontiella</taxon>
    </lineage>
</organism>
<sequence>MNRKTAIVILSGLTLLLAGCNDDGGEPQMNYTKPADVSGSWSGWEYHYDKNLELTMDLDQNGNSVSGYEEKASSLYGMPNLDWDLTGSYDPGTGILTLTRLSSSIDYDPIQYRFIDENTMESFEPSHIEQRLTR</sequence>
<dbReference type="EMBL" id="CAAHFG010000002">
    <property type="protein sequence ID" value="VGO15626.1"/>
    <property type="molecule type" value="Genomic_DNA"/>
</dbReference>
<dbReference type="AlphaFoldDB" id="A0A6C2U893"/>